<name>A0ABR4F477_9PEZI</name>
<dbReference type="Proteomes" id="UP001600888">
    <property type="component" value="Unassembled WGS sequence"/>
</dbReference>
<keyword evidence="6" id="KW-1185">Reference proteome</keyword>
<evidence type="ECO:0000256" key="3">
    <source>
        <dbReference type="ARBA" id="ARBA00023128"/>
    </source>
</evidence>
<evidence type="ECO:0000256" key="2">
    <source>
        <dbReference type="ARBA" id="ARBA00022946"/>
    </source>
</evidence>
<feature type="compositionally biased region" description="Basic and acidic residues" evidence="4">
    <location>
        <begin position="740"/>
        <end position="751"/>
    </location>
</feature>
<feature type="region of interest" description="Disordered" evidence="4">
    <location>
        <begin position="714"/>
        <end position="757"/>
    </location>
</feature>
<reference evidence="5 6" key="1">
    <citation type="submission" date="2024-03" db="EMBL/GenBank/DDBJ databases">
        <title>A high-quality draft genome sequence of Diaporthe vaccinii, a causative agent of upright dieback and viscid rot disease in cranberry plants.</title>
        <authorList>
            <person name="Sarrasin M."/>
            <person name="Lang B.F."/>
            <person name="Burger G."/>
        </authorList>
    </citation>
    <scope>NUCLEOTIDE SEQUENCE [LARGE SCALE GENOMIC DNA]</scope>
    <source>
        <strain evidence="5 6">IS7</strain>
    </source>
</reference>
<protein>
    <recommendedName>
        <fullName evidence="7">Pentatricopeptide repeat domain-containing protein</fullName>
    </recommendedName>
</protein>
<proteinExistence type="predicted"/>
<evidence type="ECO:0000256" key="4">
    <source>
        <dbReference type="SAM" id="MobiDB-lite"/>
    </source>
</evidence>
<feature type="region of interest" description="Disordered" evidence="4">
    <location>
        <begin position="832"/>
        <end position="854"/>
    </location>
</feature>
<sequence>MIATRSVERGCSALHKSSQLRLRLLYPFALHSRLPVVNNNNININCCCHQKAPVGRLFQTRHAHTGAPFGWTTINQNEEPPSPPDPHAFTKPPSRPHERVRLTRRPTPPGTILGPGPLLPIGDSVTTGSFLHYHAAVKALLHALRRGDTLKLYLCLVSLVRGHKAETESRAFIEAVASIPATTFSEILRSFDPKKVAEEIDTAPDLNISYGAAVRTPLGELVNKWGVKTLYVRILRRLLHIQLARRKAGLVPLMNDYSILMRCAGATSNFRVAKDIWYSMVGDRRANIRTSEAYCEFIKARYLAEKMYANNDLSRFRLRPLDMHRASLLLSGKVRKRLMYMTAHITDRRKHRFGSNMHERFYDDSLTGILRGRKPLMKLERTTLLRGYKNANEDLICGLLKVNGRTGRMFASNSLLMHNWGIIIKRDKETGAIEIEGGLTHPPDSPGAPTAALLDAIVHCYCCMGEVTLALKLLDFVSQRFSIPVPDHVWSDLIEYTRVMESKPAASGWAIARFPRKGARRDQVLEVWGLCTQAPYSFRPGARDYYNLIKSLVRKTQPMVKSIEALRQIKPLYDDAVNACEQAWCELIETTQQDVPNHHAFRRYKALEMTRHHMWFMFHYSSYLILKGVRPGRIDDNTAVREIPNLVGEFSQFLPRKVSYYIATGDVEFSSDETVREKDVVEVEQIVEKPPPKPKYWAPALQWDMEARVLQRYQRDGSSENEGDLAPASPVAGEDDAPDFDERAVEDERGPKHSMPRRWVIERREAEKPAYNYRPPWHAPSGQTSIATIRREGGEFTGYYDDPLRRHYAAYRVTRTTKRVFGVPVDLERIEDGEEEENKKRRSKMVDELLKMRT</sequence>
<comment type="caution">
    <text evidence="5">The sequence shown here is derived from an EMBL/GenBank/DDBJ whole genome shotgun (WGS) entry which is preliminary data.</text>
</comment>
<dbReference type="InterPro" id="IPR024319">
    <property type="entry name" value="ATPase_expression_mit"/>
</dbReference>
<organism evidence="5 6">
    <name type="scientific">Diaporthe vaccinii</name>
    <dbReference type="NCBI Taxonomy" id="105482"/>
    <lineage>
        <taxon>Eukaryota</taxon>
        <taxon>Fungi</taxon>
        <taxon>Dikarya</taxon>
        <taxon>Ascomycota</taxon>
        <taxon>Pezizomycotina</taxon>
        <taxon>Sordariomycetes</taxon>
        <taxon>Sordariomycetidae</taxon>
        <taxon>Diaporthales</taxon>
        <taxon>Diaporthaceae</taxon>
        <taxon>Diaporthe</taxon>
        <taxon>Diaporthe eres species complex</taxon>
    </lineage>
</organism>
<feature type="region of interest" description="Disordered" evidence="4">
    <location>
        <begin position="71"/>
        <end position="115"/>
    </location>
</feature>
<feature type="compositionally biased region" description="Basic and acidic residues" evidence="4">
    <location>
        <begin position="844"/>
        <end position="854"/>
    </location>
</feature>
<dbReference type="Pfam" id="PF12921">
    <property type="entry name" value="ATP13"/>
    <property type="match status" value="1"/>
</dbReference>
<keyword evidence="3" id="KW-0496">Mitochondrion</keyword>
<dbReference type="EMBL" id="JBAWTH010000012">
    <property type="protein sequence ID" value="KAL2289499.1"/>
    <property type="molecule type" value="Genomic_DNA"/>
</dbReference>
<evidence type="ECO:0000256" key="1">
    <source>
        <dbReference type="ARBA" id="ARBA00004173"/>
    </source>
</evidence>
<evidence type="ECO:0008006" key="7">
    <source>
        <dbReference type="Google" id="ProtNLM"/>
    </source>
</evidence>
<accession>A0ABR4F477</accession>
<comment type="subcellular location">
    <subcellularLocation>
        <location evidence="1">Mitochondrion</location>
    </subcellularLocation>
</comment>
<evidence type="ECO:0000313" key="6">
    <source>
        <dbReference type="Proteomes" id="UP001600888"/>
    </source>
</evidence>
<evidence type="ECO:0000313" key="5">
    <source>
        <dbReference type="EMBL" id="KAL2289499.1"/>
    </source>
</evidence>
<gene>
    <name evidence="5" type="ORF">FJTKL_01769</name>
</gene>
<keyword evidence="2" id="KW-0809">Transit peptide</keyword>